<dbReference type="EMBL" id="JAUZVZ010000007">
    <property type="protein sequence ID" value="MDP4535760.1"/>
    <property type="molecule type" value="Genomic_DNA"/>
</dbReference>
<accession>A0ABT9GXG9</accession>
<evidence type="ECO:0000313" key="2">
    <source>
        <dbReference type="EMBL" id="MDP4535760.1"/>
    </source>
</evidence>
<dbReference type="Proteomes" id="UP001231616">
    <property type="component" value="Unassembled WGS sequence"/>
</dbReference>
<dbReference type="RefSeq" id="WP_305893027.1">
    <property type="nucleotide sequence ID" value="NZ_JAUZVZ010000007.1"/>
</dbReference>
<keyword evidence="1" id="KW-0812">Transmembrane</keyword>
<keyword evidence="3" id="KW-1185">Reference proteome</keyword>
<keyword evidence="1" id="KW-1133">Transmembrane helix</keyword>
<organism evidence="2 3">
    <name type="scientific">Alkalimonas collagenimarina</name>
    <dbReference type="NCBI Taxonomy" id="400390"/>
    <lineage>
        <taxon>Bacteria</taxon>
        <taxon>Pseudomonadati</taxon>
        <taxon>Pseudomonadota</taxon>
        <taxon>Gammaproteobacteria</taxon>
        <taxon>Alkalimonas</taxon>
    </lineage>
</organism>
<evidence type="ECO:0000256" key="1">
    <source>
        <dbReference type="SAM" id="Phobius"/>
    </source>
</evidence>
<feature type="transmembrane region" description="Helical" evidence="1">
    <location>
        <begin position="6"/>
        <end position="25"/>
    </location>
</feature>
<comment type="caution">
    <text evidence="2">The sequence shown here is derived from an EMBL/GenBank/DDBJ whole genome shotgun (WGS) entry which is preliminary data.</text>
</comment>
<dbReference type="PROSITE" id="PS51257">
    <property type="entry name" value="PROKAR_LIPOPROTEIN"/>
    <property type="match status" value="1"/>
</dbReference>
<protein>
    <submittedName>
        <fullName evidence="2">Uncharacterized protein</fullName>
    </submittedName>
</protein>
<sequence length="343" mass="38072">MIQHKFSYVIAASIACVITGLVWYLSGDNTTLNDKSGHTAEVPRSVRDKSSIDLHKNTLKKTSIEDAEHSTINLFADALLLHEKAQQGEKLSQYRLAQLMETCASVALFRDQMLDALSMLYGYADSLDEKHLGFIEQNIDDCADFNSGNLAMFLPSDMQNDSNYQSRILHDAGFISLVWLSTAASHGQEDALAEIMFHGPEALARAGMSSPKLQQQYLGLLSKRSPEAWLGIGACTSANDPGSVGLAIQTLACEQSQNCRSLKNYDALTMRQFLTNSLIKPQSQLHHEEVLSWFKPDYASVLWEQSDELENFSEIKSQVMMEQMEPAFQAELLEGCLCSIGLC</sequence>
<reference evidence="2 3" key="1">
    <citation type="submission" date="2023-08" db="EMBL/GenBank/DDBJ databases">
        <authorList>
            <person name="Joshi A."/>
            <person name="Thite S."/>
        </authorList>
    </citation>
    <scope>NUCLEOTIDE SEQUENCE [LARGE SCALE GENOMIC DNA]</scope>
    <source>
        <strain evidence="2 3">AC40</strain>
    </source>
</reference>
<evidence type="ECO:0000313" key="3">
    <source>
        <dbReference type="Proteomes" id="UP001231616"/>
    </source>
</evidence>
<gene>
    <name evidence="2" type="ORF">Q3O60_06150</name>
</gene>
<keyword evidence="1" id="KW-0472">Membrane</keyword>
<proteinExistence type="predicted"/>
<name>A0ABT9GXG9_9GAMM</name>